<dbReference type="InterPro" id="IPR000626">
    <property type="entry name" value="Ubiquitin-like_dom"/>
</dbReference>
<dbReference type="InParanoid" id="A0A1Y2E2X6"/>
<proteinExistence type="predicted"/>
<name>A0A1Y2E2X6_9PEZI</name>
<comment type="caution">
    <text evidence="3">The sequence shown here is derived from an EMBL/GenBank/DDBJ whole genome shotgun (WGS) entry which is preliminary data.</text>
</comment>
<dbReference type="PROSITE" id="PS50053">
    <property type="entry name" value="UBIQUITIN_2"/>
    <property type="match status" value="1"/>
</dbReference>
<evidence type="ECO:0000259" key="2">
    <source>
        <dbReference type="PROSITE" id="PS50053"/>
    </source>
</evidence>
<gene>
    <name evidence="3" type="ORF">BCR38DRAFT_428358</name>
</gene>
<dbReference type="SUPFAM" id="SSF54236">
    <property type="entry name" value="Ubiquitin-like"/>
    <property type="match status" value="1"/>
</dbReference>
<dbReference type="GeneID" id="63776107"/>
<accession>A0A1Y2E2X6</accession>
<dbReference type="Proteomes" id="UP000193689">
    <property type="component" value="Unassembled WGS sequence"/>
</dbReference>
<dbReference type="Pfam" id="PF11976">
    <property type="entry name" value="Rad60-SLD"/>
    <property type="match status" value="1"/>
</dbReference>
<protein>
    <recommendedName>
        <fullName evidence="2">Ubiquitin-like domain-containing protein</fullName>
    </recommendedName>
</protein>
<evidence type="ECO:0000313" key="3">
    <source>
        <dbReference type="EMBL" id="ORY65797.1"/>
    </source>
</evidence>
<sequence>MSTPTSSSTSAPKERKLPFKRTAKRRSGEASPFDTIADKPKDEDDGLTLFKRSGSFFEQQKKQAAEKAAQAERARLTRVAEEEQGDEPDVETQPRRESGDFKPFSGKKKQENSHGDSKRQRLFSSSDEEPYIQSTSPKLTRKSSTSTPRKPTQRTSYATRSMTTMAKVPRNAHIISLDSSDDDDGSKSQASTSAVKGKEKMRVEMAQKDREAPVDDDVRDPFELEEEPSEEREEIERYVREAQERVAAAHAEQLALQANPDARPTDVVVQALLIPRLPGIQPIKIQIKTSQKLSIVKESWIAKQLKKGEVDLPISVLQSVFLTWKRRKLYDHTTIASLGLKPDREGNFFPSWESGKEGFKDPKQLMIEIWTPELFDAWELETENKRKRALGEMDDDVEVGDDAEPEPVKKVSTIKLVLKSKDMGEQKLSVPPDVTIHTIMRAFQRMQKVPEGKEIQLHFEGELLEPNVTAEEAGIEDMCQLEVYVL</sequence>
<feature type="region of interest" description="Disordered" evidence="1">
    <location>
        <begin position="1"/>
        <end position="234"/>
    </location>
</feature>
<feature type="compositionally biased region" description="Basic and acidic residues" evidence="1">
    <location>
        <begin position="59"/>
        <end position="81"/>
    </location>
</feature>
<dbReference type="InterPro" id="IPR029071">
    <property type="entry name" value="Ubiquitin-like_domsf"/>
</dbReference>
<dbReference type="AlphaFoldDB" id="A0A1Y2E2X6"/>
<evidence type="ECO:0000313" key="4">
    <source>
        <dbReference type="Proteomes" id="UP000193689"/>
    </source>
</evidence>
<dbReference type="STRING" id="1141098.A0A1Y2E2X6"/>
<feature type="compositionally biased region" description="Polar residues" evidence="1">
    <location>
        <begin position="132"/>
        <end position="164"/>
    </location>
</feature>
<feature type="compositionally biased region" description="Basic and acidic residues" evidence="1">
    <location>
        <begin position="196"/>
        <end position="213"/>
    </location>
</feature>
<reference evidence="3 4" key="1">
    <citation type="submission" date="2016-07" db="EMBL/GenBank/DDBJ databases">
        <title>Pervasive Adenine N6-methylation of Active Genes in Fungi.</title>
        <authorList>
            <consortium name="DOE Joint Genome Institute"/>
            <person name="Mondo S.J."/>
            <person name="Dannebaum R.O."/>
            <person name="Kuo R.C."/>
            <person name="Labutti K."/>
            <person name="Haridas S."/>
            <person name="Kuo A."/>
            <person name="Salamov A."/>
            <person name="Ahrendt S.R."/>
            <person name="Lipzen A."/>
            <person name="Sullivan W."/>
            <person name="Andreopoulos W.B."/>
            <person name="Clum A."/>
            <person name="Lindquist E."/>
            <person name="Daum C."/>
            <person name="Ramamoorthy G.K."/>
            <person name="Gryganskyi A."/>
            <person name="Culley D."/>
            <person name="Magnuson J.K."/>
            <person name="James T.Y."/>
            <person name="O'Malley M.A."/>
            <person name="Stajich J.E."/>
            <person name="Spatafora J.W."/>
            <person name="Visel A."/>
            <person name="Grigoriev I.V."/>
        </authorList>
    </citation>
    <scope>NUCLEOTIDE SEQUENCE [LARGE SCALE GENOMIC DNA]</scope>
    <source>
        <strain evidence="3 4">CBS 129021</strain>
    </source>
</reference>
<feature type="compositionally biased region" description="Basic and acidic residues" evidence="1">
    <location>
        <begin position="108"/>
        <end position="119"/>
    </location>
</feature>
<dbReference type="InterPro" id="IPR022617">
    <property type="entry name" value="Rad60/SUMO-like_dom"/>
</dbReference>
<dbReference type="OrthoDB" id="3365399at2759"/>
<feature type="domain" description="Ubiquitin-like" evidence="2">
    <location>
        <begin position="414"/>
        <end position="486"/>
    </location>
</feature>
<dbReference type="RefSeq" id="XP_040716761.1">
    <property type="nucleotide sequence ID" value="XM_040859895.1"/>
</dbReference>
<keyword evidence="4" id="KW-1185">Reference proteome</keyword>
<feature type="compositionally biased region" description="Low complexity" evidence="1">
    <location>
        <begin position="1"/>
        <end position="10"/>
    </location>
</feature>
<organism evidence="3 4">
    <name type="scientific">Pseudomassariella vexata</name>
    <dbReference type="NCBI Taxonomy" id="1141098"/>
    <lineage>
        <taxon>Eukaryota</taxon>
        <taxon>Fungi</taxon>
        <taxon>Dikarya</taxon>
        <taxon>Ascomycota</taxon>
        <taxon>Pezizomycotina</taxon>
        <taxon>Sordariomycetes</taxon>
        <taxon>Xylariomycetidae</taxon>
        <taxon>Amphisphaeriales</taxon>
        <taxon>Pseudomassariaceae</taxon>
        <taxon>Pseudomassariella</taxon>
    </lineage>
</organism>
<feature type="compositionally biased region" description="Acidic residues" evidence="1">
    <location>
        <begin position="214"/>
        <end position="233"/>
    </location>
</feature>
<evidence type="ECO:0000256" key="1">
    <source>
        <dbReference type="SAM" id="MobiDB-lite"/>
    </source>
</evidence>
<dbReference type="EMBL" id="MCFJ01000005">
    <property type="protein sequence ID" value="ORY65797.1"/>
    <property type="molecule type" value="Genomic_DNA"/>
</dbReference>
<dbReference type="Gene3D" id="3.10.20.90">
    <property type="entry name" value="Phosphatidylinositol 3-kinase Catalytic Subunit, Chain A, domain 1"/>
    <property type="match status" value="1"/>
</dbReference>